<protein>
    <submittedName>
        <fullName evidence="1">Uncharacterized protein</fullName>
    </submittedName>
</protein>
<dbReference type="AlphaFoldDB" id="A0A7C8NX53"/>
<dbReference type="EMBL" id="WIQZ01000023">
    <property type="protein sequence ID" value="KAF3138246.1"/>
    <property type="molecule type" value="Genomic_DNA"/>
</dbReference>
<organism evidence="1 2">
    <name type="scientific">Orbilia oligospora</name>
    <name type="common">Nematode-trapping fungus</name>
    <name type="synonym">Arthrobotrys oligospora</name>
    <dbReference type="NCBI Taxonomy" id="2813651"/>
    <lineage>
        <taxon>Eukaryota</taxon>
        <taxon>Fungi</taxon>
        <taxon>Dikarya</taxon>
        <taxon>Ascomycota</taxon>
        <taxon>Pezizomycotina</taxon>
        <taxon>Orbiliomycetes</taxon>
        <taxon>Orbiliales</taxon>
        <taxon>Orbiliaceae</taxon>
        <taxon>Orbilia</taxon>
    </lineage>
</organism>
<dbReference type="Proteomes" id="UP000480548">
    <property type="component" value="Unassembled WGS sequence"/>
</dbReference>
<reference evidence="1 2" key="1">
    <citation type="submission" date="2019-06" db="EMBL/GenBank/DDBJ databases">
        <authorList>
            <person name="Palmer J.M."/>
        </authorList>
    </citation>
    <scope>NUCLEOTIDE SEQUENCE [LARGE SCALE GENOMIC DNA]</scope>
    <source>
        <strain evidence="1 2">TWF703</strain>
    </source>
</reference>
<accession>A0A7C8NX53</accession>
<comment type="caution">
    <text evidence="1">The sequence shown here is derived from an EMBL/GenBank/DDBJ whole genome shotgun (WGS) entry which is preliminary data.</text>
</comment>
<name>A0A7C8NX53_ORBOL</name>
<sequence>MGDYVLHIELDDAVIANASSDTLCIARKGSVVPKKPEIKRMTDHSKFEWKDKYQVFFAAKYKAGLLLNPATGQGDNSGSFTVTGSPGGEFRVAVEFEANGVWTPIFVDHEPRQGDPTTVLTPKHEYALYWSNSSETTSMIAKTRTPSYTISFGEEESSKTLRYGYTAKDQKDGNEQFNWYEYSTSVFFVVLHVVVLQVVQLFASFDTLFKLRMT</sequence>
<gene>
    <name evidence="1" type="ORF">TWF703_004775</name>
</gene>
<proteinExistence type="predicted"/>
<evidence type="ECO:0000313" key="2">
    <source>
        <dbReference type="Proteomes" id="UP000480548"/>
    </source>
</evidence>
<evidence type="ECO:0000313" key="1">
    <source>
        <dbReference type="EMBL" id="KAF3138246.1"/>
    </source>
</evidence>